<accession>A0A0U3AKZ2</accession>
<dbReference type="KEGG" id="lal:AT746_15025"/>
<keyword evidence="2" id="KW-1185">Reference proteome</keyword>
<dbReference type="OrthoDB" id="6386031at2"/>
<dbReference type="STRING" id="1526571.AT746_15025"/>
<evidence type="ECO:0008006" key="3">
    <source>
        <dbReference type="Google" id="ProtNLM"/>
    </source>
</evidence>
<gene>
    <name evidence="1" type="ORF">AT746_15025</name>
</gene>
<organism evidence="1 2">
    <name type="scientific">Lacimicrobium alkaliphilum</name>
    <dbReference type="NCBI Taxonomy" id="1526571"/>
    <lineage>
        <taxon>Bacteria</taxon>
        <taxon>Pseudomonadati</taxon>
        <taxon>Pseudomonadota</taxon>
        <taxon>Gammaproteobacteria</taxon>
        <taxon>Alteromonadales</taxon>
        <taxon>Alteromonadaceae</taxon>
        <taxon>Lacimicrobium</taxon>
    </lineage>
</organism>
<sequence length="135" mass="15181">MTVLQRDYACGPLADNVASRQNISIQRRELTEFVLHFPPYSSKITFRELRKLIQQAKLIKSPQTLLVLLYSQGGKLARESHELLVERAEEVKRQLVALGVRPSAIQLVDDGHHQSPSADCRIAHVTTVVLVQSLT</sequence>
<reference evidence="1 2" key="1">
    <citation type="submission" date="2015-12" db="EMBL/GenBank/DDBJ databases">
        <title>Complete genome of Lacimicrobium alkaliphilum KCTC 32984.</title>
        <authorList>
            <person name="Kim S.-G."/>
            <person name="Lee Y.-J."/>
        </authorList>
    </citation>
    <scope>NUCLEOTIDE SEQUENCE [LARGE SCALE GENOMIC DNA]</scope>
    <source>
        <strain evidence="1 2">YelD216</strain>
    </source>
</reference>
<name>A0A0U3AKZ2_9ALTE</name>
<evidence type="ECO:0000313" key="1">
    <source>
        <dbReference type="EMBL" id="ALS99441.1"/>
    </source>
</evidence>
<dbReference type="Proteomes" id="UP000068447">
    <property type="component" value="Chromosome"/>
</dbReference>
<protein>
    <recommendedName>
        <fullName evidence="3">OmpA-like domain-containing protein</fullName>
    </recommendedName>
</protein>
<proteinExistence type="predicted"/>
<dbReference type="InterPro" id="IPR036737">
    <property type="entry name" value="OmpA-like_sf"/>
</dbReference>
<evidence type="ECO:0000313" key="2">
    <source>
        <dbReference type="Proteomes" id="UP000068447"/>
    </source>
</evidence>
<dbReference type="EMBL" id="CP013650">
    <property type="protein sequence ID" value="ALS99441.1"/>
    <property type="molecule type" value="Genomic_DNA"/>
</dbReference>
<dbReference type="SUPFAM" id="SSF103088">
    <property type="entry name" value="OmpA-like"/>
    <property type="match status" value="1"/>
</dbReference>
<dbReference type="AlphaFoldDB" id="A0A0U3AKZ2"/>